<dbReference type="PANTHER" id="PTHR42878:SF7">
    <property type="entry name" value="SENSOR HISTIDINE KINASE GLRK"/>
    <property type="match status" value="1"/>
</dbReference>
<name>A0A0F8Y2L2_9ZZZZ</name>
<keyword evidence="3" id="KW-0808">Transferase</keyword>
<accession>A0A0F8Y2L2</accession>
<dbReference type="Pfam" id="PF02518">
    <property type="entry name" value="HATPase_c"/>
    <property type="match status" value="1"/>
</dbReference>
<sequence length="375" mass="42495">RWIVVFVFTILGLTGTLMPGRWKNAGLVPPTRWPWVLAGTLIMANIFFYIFTRRLNEDSPNRAVEANIWLQIIVDLIVVTVMVHMIGSTITFIAFTYLFHIALACIFFPQKYSLLVTLLAAFLYIFTVVLEILEVLPAAGVLTETTRLYKQGPHMVMIIAGSAVFVWLVVWYFISSLSTAVRKRDQQLATANAQLIKADEEKTQKMLITTHELKAPFAGIESNIQVLKYQFWNEIPESVKELINRIDVRAQTLRERITQILVLGDLKTRPTGEKLSEPVDLKSVMDTVIENINEKAMERNVILDVNVPSTSALGNKEDLRILFSNLVTNAIVYSNEGGRVKISTKQVEDEVLLSVSDYGIGIRDDALPHIFEEYY</sequence>
<evidence type="ECO:0000256" key="2">
    <source>
        <dbReference type="ARBA" id="ARBA00012438"/>
    </source>
</evidence>
<dbReference type="PROSITE" id="PS50109">
    <property type="entry name" value="HIS_KIN"/>
    <property type="match status" value="1"/>
</dbReference>
<dbReference type="SUPFAM" id="SSF55874">
    <property type="entry name" value="ATPase domain of HSP90 chaperone/DNA topoisomerase II/histidine kinase"/>
    <property type="match status" value="1"/>
</dbReference>
<comment type="caution">
    <text evidence="10">The sequence shown here is derived from an EMBL/GenBank/DDBJ whole genome shotgun (WGS) entry which is preliminary data.</text>
</comment>
<evidence type="ECO:0000256" key="5">
    <source>
        <dbReference type="ARBA" id="ARBA00022777"/>
    </source>
</evidence>
<gene>
    <name evidence="10" type="ORF">LCGC14_2950450</name>
</gene>
<dbReference type="Gene3D" id="1.10.287.130">
    <property type="match status" value="1"/>
</dbReference>
<dbReference type="InterPro" id="IPR050351">
    <property type="entry name" value="BphY/WalK/GraS-like"/>
</dbReference>
<keyword evidence="8" id="KW-1133">Transmembrane helix</keyword>
<feature type="domain" description="Histidine kinase" evidence="9">
    <location>
        <begin position="208"/>
        <end position="375"/>
    </location>
</feature>
<reference evidence="10" key="1">
    <citation type="journal article" date="2015" name="Nature">
        <title>Complex archaea that bridge the gap between prokaryotes and eukaryotes.</title>
        <authorList>
            <person name="Spang A."/>
            <person name="Saw J.H."/>
            <person name="Jorgensen S.L."/>
            <person name="Zaremba-Niedzwiedzka K."/>
            <person name="Martijn J."/>
            <person name="Lind A.E."/>
            <person name="van Eijk R."/>
            <person name="Schleper C."/>
            <person name="Guy L."/>
            <person name="Ettema T.J."/>
        </authorList>
    </citation>
    <scope>NUCLEOTIDE SEQUENCE</scope>
</reference>
<dbReference type="SUPFAM" id="SSF47384">
    <property type="entry name" value="Homodimeric domain of signal transducing histidine kinase"/>
    <property type="match status" value="1"/>
</dbReference>
<dbReference type="InterPro" id="IPR005467">
    <property type="entry name" value="His_kinase_dom"/>
</dbReference>
<keyword evidence="8" id="KW-0472">Membrane</keyword>
<dbReference type="InterPro" id="IPR036890">
    <property type="entry name" value="HATPase_C_sf"/>
</dbReference>
<feature type="transmembrane region" description="Helical" evidence="8">
    <location>
        <begin position="35"/>
        <end position="52"/>
    </location>
</feature>
<dbReference type="GO" id="GO:0007234">
    <property type="term" value="P:osmosensory signaling via phosphorelay pathway"/>
    <property type="evidence" value="ECO:0007669"/>
    <property type="project" value="TreeGrafter"/>
</dbReference>
<dbReference type="GO" id="GO:0030295">
    <property type="term" value="F:protein kinase activator activity"/>
    <property type="evidence" value="ECO:0007669"/>
    <property type="project" value="TreeGrafter"/>
</dbReference>
<evidence type="ECO:0000256" key="6">
    <source>
        <dbReference type="ARBA" id="ARBA00022840"/>
    </source>
</evidence>
<dbReference type="GO" id="GO:0005524">
    <property type="term" value="F:ATP binding"/>
    <property type="evidence" value="ECO:0007669"/>
    <property type="project" value="UniProtKB-KW"/>
</dbReference>
<dbReference type="GO" id="GO:0000155">
    <property type="term" value="F:phosphorelay sensor kinase activity"/>
    <property type="evidence" value="ECO:0007669"/>
    <property type="project" value="InterPro"/>
</dbReference>
<feature type="transmembrane region" description="Helical" evidence="8">
    <location>
        <begin position="115"/>
        <end position="133"/>
    </location>
</feature>
<dbReference type="InterPro" id="IPR003661">
    <property type="entry name" value="HisK_dim/P_dom"/>
</dbReference>
<evidence type="ECO:0000256" key="1">
    <source>
        <dbReference type="ARBA" id="ARBA00000085"/>
    </source>
</evidence>
<dbReference type="Gene3D" id="3.30.565.10">
    <property type="entry name" value="Histidine kinase-like ATPase, C-terminal domain"/>
    <property type="match status" value="1"/>
</dbReference>
<feature type="transmembrane region" description="Helical" evidence="8">
    <location>
        <begin position="64"/>
        <end position="83"/>
    </location>
</feature>
<evidence type="ECO:0000313" key="10">
    <source>
        <dbReference type="EMBL" id="KKK67800.1"/>
    </source>
</evidence>
<evidence type="ECO:0000256" key="3">
    <source>
        <dbReference type="ARBA" id="ARBA00022679"/>
    </source>
</evidence>
<proteinExistence type="predicted"/>
<feature type="transmembrane region" description="Helical" evidence="8">
    <location>
        <begin position="153"/>
        <end position="174"/>
    </location>
</feature>
<dbReference type="InterPro" id="IPR003594">
    <property type="entry name" value="HATPase_dom"/>
</dbReference>
<keyword evidence="8" id="KW-0812">Transmembrane</keyword>
<feature type="non-terminal residue" evidence="10">
    <location>
        <position position="375"/>
    </location>
</feature>
<feature type="transmembrane region" description="Helical" evidence="8">
    <location>
        <begin position="89"/>
        <end position="108"/>
    </location>
</feature>
<keyword evidence="7" id="KW-0902">Two-component regulatory system</keyword>
<keyword evidence="5" id="KW-0418">Kinase</keyword>
<dbReference type="CDD" id="cd00082">
    <property type="entry name" value="HisKA"/>
    <property type="match status" value="1"/>
</dbReference>
<dbReference type="EMBL" id="LAZR01059432">
    <property type="protein sequence ID" value="KKK67800.1"/>
    <property type="molecule type" value="Genomic_DNA"/>
</dbReference>
<organism evidence="10">
    <name type="scientific">marine sediment metagenome</name>
    <dbReference type="NCBI Taxonomy" id="412755"/>
    <lineage>
        <taxon>unclassified sequences</taxon>
        <taxon>metagenomes</taxon>
        <taxon>ecological metagenomes</taxon>
    </lineage>
</organism>
<feature type="non-terminal residue" evidence="10">
    <location>
        <position position="1"/>
    </location>
</feature>
<dbReference type="GO" id="GO:0000156">
    <property type="term" value="F:phosphorelay response regulator activity"/>
    <property type="evidence" value="ECO:0007669"/>
    <property type="project" value="TreeGrafter"/>
</dbReference>
<dbReference type="InterPro" id="IPR036097">
    <property type="entry name" value="HisK_dim/P_sf"/>
</dbReference>
<keyword evidence="4" id="KW-0547">Nucleotide-binding</keyword>
<dbReference type="EC" id="2.7.13.3" evidence="2"/>
<evidence type="ECO:0000259" key="9">
    <source>
        <dbReference type="PROSITE" id="PS50109"/>
    </source>
</evidence>
<dbReference type="AlphaFoldDB" id="A0A0F8Y2L2"/>
<evidence type="ECO:0000256" key="4">
    <source>
        <dbReference type="ARBA" id="ARBA00022741"/>
    </source>
</evidence>
<evidence type="ECO:0000256" key="8">
    <source>
        <dbReference type="SAM" id="Phobius"/>
    </source>
</evidence>
<keyword evidence="6" id="KW-0067">ATP-binding</keyword>
<evidence type="ECO:0000256" key="7">
    <source>
        <dbReference type="ARBA" id="ARBA00023012"/>
    </source>
</evidence>
<dbReference type="PANTHER" id="PTHR42878">
    <property type="entry name" value="TWO-COMPONENT HISTIDINE KINASE"/>
    <property type="match status" value="1"/>
</dbReference>
<comment type="catalytic activity">
    <reaction evidence="1">
        <text>ATP + protein L-histidine = ADP + protein N-phospho-L-histidine.</text>
        <dbReference type="EC" id="2.7.13.3"/>
    </reaction>
</comment>
<protein>
    <recommendedName>
        <fullName evidence="2">histidine kinase</fullName>
        <ecNumber evidence="2">2.7.13.3</ecNumber>
    </recommendedName>
</protein>